<name>A0A0D2N6X3_HYPSF</name>
<evidence type="ECO:0000259" key="1">
    <source>
        <dbReference type="Pfam" id="PF05699"/>
    </source>
</evidence>
<dbReference type="Proteomes" id="UP000054270">
    <property type="component" value="Unassembled WGS sequence"/>
</dbReference>
<dbReference type="EMBL" id="KN817663">
    <property type="protein sequence ID" value="KJA14859.1"/>
    <property type="molecule type" value="Genomic_DNA"/>
</dbReference>
<feature type="non-terminal residue" evidence="2">
    <location>
        <position position="55"/>
    </location>
</feature>
<gene>
    <name evidence="2" type="ORF">HYPSUDRAFT_112150</name>
</gene>
<organism evidence="2 3">
    <name type="scientific">Hypholoma sublateritium (strain FD-334 SS-4)</name>
    <dbReference type="NCBI Taxonomy" id="945553"/>
    <lineage>
        <taxon>Eukaryota</taxon>
        <taxon>Fungi</taxon>
        <taxon>Dikarya</taxon>
        <taxon>Basidiomycota</taxon>
        <taxon>Agaricomycotina</taxon>
        <taxon>Agaricomycetes</taxon>
        <taxon>Agaricomycetidae</taxon>
        <taxon>Agaricales</taxon>
        <taxon>Agaricineae</taxon>
        <taxon>Strophariaceae</taxon>
        <taxon>Hypholoma</taxon>
    </lineage>
</organism>
<keyword evidence="3" id="KW-1185">Reference proteome</keyword>
<dbReference type="OrthoDB" id="3062869at2759"/>
<feature type="domain" description="HAT C-terminal dimerisation" evidence="1">
    <location>
        <begin position="1"/>
        <end position="55"/>
    </location>
</feature>
<dbReference type="GO" id="GO:0046983">
    <property type="term" value="F:protein dimerization activity"/>
    <property type="evidence" value="ECO:0007669"/>
    <property type="project" value="InterPro"/>
</dbReference>
<evidence type="ECO:0000313" key="3">
    <source>
        <dbReference type="Proteomes" id="UP000054270"/>
    </source>
</evidence>
<dbReference type="SUPFAM" id="SSF53098">
    <property type="entry name" value="Ribonuclease H-like"/>
    <property type="match status" value="1"/>
</dbReference>
<sequence>NSQHLPIWASLAFDYLGNMKSSVSSEWAFSAAGITISKWCNCLKVDIVEALEFMK</sequence>
<dbReference type="InterPro" id="IPR012337">
    <property type="entry name" value="RNaseH-like_sf"/>
</dbReference>
<dbReference type="InterPro" id="IPR008906">
    <property type="entry name" value="HATC_C_dom"/>
</dbReference>
<reference evidence="3" key="1">
    <citation type="submission" date="2014-04" db="EMBL/GenBank/DDBJ databases">
        <title>Evolutionary Origins and Diversification of the Mycorrhizal Mutualists.</title>
        <authorList>
            <consortium name="DOE Joint Genome Institute"/>
            <consortium name="Mycorrhizal Genomics Consortium"/>
            <person name="Kohler A."/>
            <person name="Kuo A."/>
            <person name="Nagy L.G."/>
            <person name="Floudas D."/>
            <person name="Copeland A."/>
            <person name="Barry K.W."/>
            <person name="Cichocki N."/>
            <person name="Veneault-Fourrey C."/>
            <person name="LaButti K."/>
            <person name="Lindquist E.A."/>
            <person name="Lipzen A."/>
            <person name="Lundell T."/>
            <person name="Morin E."/>
            <person name="Murat C."/>
            <person name="Riley R."/>
            <person name="Ohm R."/>
            <person name="Sun H."/>
            <person name="Tunlid A."/>
            <person name="Henrissat B."/>
            <person name="Grigoriev I.V."/>
            <person name="Hibbett D.S."/>
            <person name="Martin F."/>
        </authorList>
    </citation>
    <scope>NUCLEOTIDE SEQUENCE [LARGE SCALE GENOMIC DNA]</scope>
    <source>
        <strain evidence="3">FD-334 SS-4</strain>
    </source>
</reference>
<protein>
    <recommendedName>
        <fullName evidence="1">HAT C-terminal dimerisation domain-containing protein</fullName>
    </recommendedName>
</protein>
<dbReference type="Pfam" id="PF05699">
    <property type="entry name" value="Dimer_Tnp_hAT"/>
    <property type="match status" value="1"/>
</dbReference>
<proteinExistence type="predicted"/>
<accession>A0A0D2N6X3</accession>
<dbReference type="AlphaFoldDB" id="A0A0D2N6X3"/>
<feature type="non-terminal residue" evidence="2">
    <location>
        <position position="1"/>
    </location>
</feature>
<evidence type="ECO:0000313" key="2">
    <source>
        <dbReference type="EMBL" id="KJA14859.1"/>
    </source>
</evidence>
<dbReference type="OMA" id="TISKWCN"/>